<dbReference type="PANTHER" id="PTHR43767">
    <property type="entry name" value="LONG-CHAIN-FATTY-ACID--COA LIGASE"/>
    <property type="match status" value="1"/>
</dbReference>
<dbReference type="Gene3D" id="3.30.300.30">
    <property type="match status" value="1"/>
</dbReference>
<dbReference type="CDD" id="cd04433">
    <property type="entry name" value="AFD_class_I"/>
    <property type="match status" value="1"/>
</dbReference>
<accession>A0A844APZ6</accession>
<dbReference type="PANTHER" id="PTHR43767:SF1">
    <property type="entry name" value="NONRIBOSOMAL PEPTIDE SYNTHASE PES1 (EUROFUNG)-RELATED"/>
    <property type="match status" value="1"/>
</dbReference>
<dbReference type="InterPro" id="IPR050237">
    <property type="entry name" value="ATP-dep_AMP-bd_enzyme"/>
</dbReference>
<evidence type="ECO:0000313" key="4">
    <source>
        <dbReference type="Proteomes" id="UP000487350"/>
    </source>
</evidence>
<dbReference type="AlphaFoldDB" id="A0A844APZ6"/>
<comment type="caution">
    <text evidence="3">The sequence shown here is derived from an EMBL/GenBank/DDBJ whole genome shotgun (WGS) entry which is preliminary data.</text>
</comment>
<dbReference type="InterPro" id="IPR045851">
    <property type="entry name" value="AMP-bd_C_sf"/>
</dbReference>
<name>A0A844APZ6_9BURK</name>
<organism evidence="3 4">
    <name type="scientific">Caenimonas koreensis DSM 17982</name>
    <dbReference type="NCBI Taxonomy" id="1121255"/>
    <lineage>
        <taxon>Bacteria</taxon>
        <taxon>Pseudomonadati</taxon>
        <taxon>Pseudomonadota</taxon>
        <taxon>Betaproteobacteria</taxon>
        <taxon>Burkholderiales</taxon>
        <taxon>Comamonadaceae</taxon>
        <taxon>Caenimonas</taxon>
    </lineage>
</organism>
<dbReference type="Pfam" id="PF00501">
    <property type="entry name" value="AMP-binding"/>
    <property type="match status" value="1"/>
</dbReference>
<dbReference type="EMBL" id="WJBU01000002">
    <property type="protein sequence ID" value="MRD46054.1"/>
    <property type="molecule type" value="Genomic_DNA"/>
</dbReference>
<evidence type="ECO:0000313" key="3">
    <source>
        <dbReference type="EMBL" id="MRD46054.1"/>
    </source>
</evidence>
<dbReference type="InterPro" id="IPR025110">
    <property type="entry name" value="AMP-bd_C"/>
</dbReference>
<reference evidence="3 4" key="1">
    <citation type="submission" date="2019-11" db="EMBL/GenBank/DDBJ databases">
        <title>Caenimonas koreensis gen. nov., sp. nov., isolated from activated sludge.</title>
        <authorList>
            <person name="Seung H.R."/>
        </authorList>
    </citation>
    <scope>NUCLEOTIDE SEQUENCE [LARGE SCALE GENOMIC DNA]</scope>
    <source>
        <strain evidence="3 4">EMB320</strain>
    </source>
</reference>
<dbReference type="OrthoDB" id="8896252at2"/>
<evidence type="ECO:0000259" key="2">
    <source>
        <dbReference type="Pfam" id="PF13193"/>
    </source>
</evidence>
<dbReference type="InterPro" id="IPR042099">
    <property type="entry name" value="ANL_N_sf"/>
</dbReference>
<keyword evidence="4" id="KW-1185">Reference proteome</keyword>
<protein>
    <submittedName>
        <fullName evidence="3">AMP-binding protein</fullName>
    </submittedName>
</protein>
<feature type="domain" description="AMP-dependent synthetase/ligase" evidence="1">
    <location>
        <begin position="8"/>
        <end position="351"/>
    </location>
</feature>
<feature type="domain" description="AMP-binding enzyme C-terminal" evidence="2">
    <location>
        <begin position="402"/>
        <end position="477"/>
    </location>
</feature>
<proteinExistence type="predicted"/>
<dbReference type="InterPro" id="IPR000873">
    <property type="entry name" value="AMP-dep_synth/lig_dom"/>
</dbReference>
<dbReference type="Gene3D" id="3.40.50.12780">
    <property type="entry name" value="N-terminal domain of ligase-like"/>
    <property type="match status" value="1"/>
</dbReference>
<evidence type="ECO:0000259" key="1">
    <source>
        <dbReference type="Pfam" id="PF00501"/>
    </source>
</evidence>
<dbReference type="Pfam" id="PF13193">
    <property type="entry name" value="AMP-binding_C"/>
    <property type="match status" value="1"/>
</dbReference>
<sequence>MNLLEPVQRQVRAYPERPAAIHDGHVLTYKELWSRVRSASAHLHAHGIRRGDCVAISGLLPRGRLILFMALWRIGASPISVQAILPRAQRDALFAQSKAVAWVAREVVEEEGNAPRRIAPDDLLTSPAEGEVPPLDHEADNLVWRIALSSGTTGTPKCIPWTHASAAHMQRLLTNIFPAGPRERLAIVVDLNIGLAIGHSMQQLQAGGTVIFPKTLDAVDVSACMQQDAPTRVLTTPSIASALAAHLVALPDKPAFPSVLSIQIGGGVLVPKLRARLERLVCPNVTVIYGSTEIGTTAVCDPATFLEQPAATGRIIPWVQAQALDETGAVLPPGQIGALRFRGPDMATHYLGNPQASAAAFRDGWYYPGDKGSIDSNGVLVLGGRTDDVLNLSGLKLDPLVVEAVLDSHEAVAESAITTYRDAVGADVLALLLVPAPGQQAPDVATLRKHLKAQAGIHYPLIHVVPVAQLPRTPAGKLARAELPAIAKAAPL</sequence>
<dbReference type="Proteomes" id="UP000487350">
    <property type="component" value="Unassembled WGS sequence"/>
</dbReference>
<gene>
    <name evidence="3" type="ORF">GHT07_02095</name>
</gene>
<dbReference type="GO" id="GO:0016878">
    <property type="term" value="F:acid-thiol ligase activity"/>
    <property type="evidence" value="ECO:0007669"/>
    <property type="project" value="UniProtKB-ARBA"/>
</dbReference>
<dbReference type="SUPFAM" id="SSF56801">
    <property type="entry name" value="Acetyl-CoA synthetase-like"/>
    <property type="match status" value="1"/>
</dbReference>
<dbReference type="RefSeq" id="WP_153583411.1">
    <property type="nucleotide sequence ID" value="NZ_WJBU01000002.1"/>
</dbReference>